<name>A0A078M0T0_9STAP</name>
<dbReference type="RefSeq" id="WP_035808513.1">
    <property type="nucleotide sequence ID" value="NZ_CCSE01000001.1"/>
</dbReference>
<accession>A0A078M0T0</accession>
<dbReference type="eggNOG" id="COG4876">
    <property type="taxonomic scope" value="Bacteria"/>
</dbReference>
<reference evidence="2 3" key="1">
    <citation type="submission" date="2014-07" db="EMBL/GenBank/DDBJ databases">
        <authorList>
            <person name="Urmite Genomes Urmite Genomes"/>
        </authorList>
    </citation>
    <scope>NUCLEOTIDE SEQUENCE [LARGE SCALE GENOMIC DNA]</scope>
    <source>
        <strain evidence="2 3">13MG44_air</strain>
    </source>
</reference>
<protein>
    <recommendedName>
        <fullName evidence="4">DUF2188 domain-containing protein</fullName>
    </recommendedName>
</protein>
<dbReference type="Proteomes" id="UP000044136">
    <property type="component" value="Unassembled WGS sequence"/>
</dbReference>
<sequence length="145" mass="16719">MAWNMQDYPDSLKNFDELERKKIIDIANALLDSGYSEERAIPIATSEGKDWYKNASDKEKKEFENEDNPSKNDTHDTESANPDLLDEDVVVKYDDERDEWTVKSVKAERAAGTYQYKNEAVERAKEIAENKNSNVVTYTKDGKKE</sequence>
<evidence type="ECO:0000256" key="1">
    <source>
        <dbReference type="SAM" id="MobiDB-lite"/>
    </source>
</evidence>
<dbReference type="HOGENOM" id="CLU_154646_0_0_9"/>
<evidence type="ECO:0000313" key="3">
    <source>
        <dbReference type="Proteomes" id="UP000044136"/>
    </source>
</evidence>
<evidence type="ECO:0000313" key="2">
    <source>
        <dbReference type="EMBL" id="CDZ99884.1"/>
    </source>
</evidence>
<proteinExistence type="predicted"/>
<gene>
    <name evidence="2" type="ORF">BN1048_00706</name>
</gene>
<dbReference type="Pfam" id="PF09954">
    <property type="entry name" value="DUF2188"/>
    <property type="match status" value="1"/>
</dbReference>
<dbReference type="STRING" id="1461582.BN1048_00706"/>
<feature type="compositionally biased region" description="Basic and acidic residues" evidence="1">
    <location>
        <begin position="47"/>
        <end position="78"/>
    </location>
</feature>
<dbReference type="EMBL" id="CCSE01000001">
    <property type="protein sequence ID" value="CDZ99884.1"/>
    <property type="molecule type" value="Genomic_DNA"/>
</dbReference>
<dbReference type="InterPro" id="IPR018691">
    <property type="entry name" value="DUF2188"/>
</dbReference>
<evidence type="ECO:0008006" key="4">
    <source>
        <dbReference type="Google" id="ProtNLM"/>
    </source>
</evidence>
<feature type="region of interest" description="Disordered" evidence="1">
    <location>
        <begin position="46"/>
        <end position="87"/>
    </location>
</feature>
<organism evidence="2 3">
    <name type="scientific">Jeotgalicoccus saudimassiliensis</name>
    <dbReference type="NCBI Taxonomy" id="1461582"/>
    <lineage>
        <taxon>Bacteria</taxon>
        <taxon>Bacillati</taxon>
        <taxon>Bacillota</taxon>
        <taxon>Bacilli</taxon>
        <taxon>Bacillales</taxon>
        <taxon>Staphylococcaceae</taxon>
        <taxon>Jeotgalicoccus</taxon>
    </lineage>
</organism>
<keyword evidence="3" id="KW-1185">Reference proteome</keyword>
<dbReference type="OrthoDB" id="8858565at2"/>
<dbReference type="AlphaFoldDB" id="A0A078M0T0"/>